<dbReference type="AlphaFoldDB" id="A0A8X6GYC6"/>
<evidence type="ECO:0000313" key="1">
    <source>
        <dbReference type="EMBL" id="GFR13801.1"/>
    </source>
</evidence>
<dbReference type="EMBL" id="BMAO01036892">
    <property type="protein sequence ID" value="GFR13801.1"/>
    <property type="molecule type" value="Genomic_DNA"/>
</dbReference>
<dbReference type="Proteomes" id="UP000887116">
    <property type="component" value="Unassembled WGS sequence"/>
</dbReference>
<evidence type="ECO:0000313" key="2">
    <source>
        <dbReference type="Proteomes" id="UP000887116"/>
    </source>
</evidence>
<accession>A0A8X6GYC6</accession>
<name>A0A8X6GYC6_TRICU</name>
<proteinExistence type="predicted"/>
<sequence>MKNERKWILFSKVSAIGINTLRPTSFDWNNVTGGRQKRSHIGQRHHESSKLKYLGSGIGIISCSQFKRIRLGRQKLIPQLLDLGGYQVRQGSNSIMQECGI</sequence>
<comment type="caution">
    <text evidence="1">The sequence shown here is derived from an EMBL/GenBank/DDBJ whole genome shotgun (WGS) entry which is preliminary data.</text>
</comment>
<keyword evidence="2" id="KW-1185">Reference proteome</keyword>
<protein>
    <submittedName>
        <fullName evidence="1">Uncharacterized protein</fullName>
    </submittedName>
</protein>
<organism evidence="1 2">
    <name type="scientific">Trichonephila clavata</name>
    <name type="common">Joro spider</name>
    <name type="synonym">Nephila clavata</name>
    <dbReference type="NCBI Taxonomy" id="2740835"/>
    <lineage>
        <taxon>Eukaryota</taxon>
        <taxon>Metazoa</taxon>
        <taxon>Ecdysozoa</taxon>
        <taxon>Arthropoda</taxon>
        <taxon>Chelicerata</taxon>
        <taxon>Arachnida</taxon>
        <taxon>Araneae</taxon>
        <taxon>Araneomorphae</taxon>
        <taxon>Entelegynae</taxon>
        <taxon>Araneoidea</taxon>
        <taxon>Nephilidae</taxon>
        <taxon>Trichonephila</taxon>
    </lineage>
</organism>
<reference evidence="1" key="1">
    <citation type="submission" date="2020-07" db="EMBL/GenBank/DDBJ databases">
        <title>Multicomponent nature underlies the extraordinary mechanical properties of spider dragline silk.</title>
        <authorList>
            <person name="Kono N."/>
            <person name="Nakamura H."/>
            <person name="Mori M."/>
            <person name="Yoshida Y."/>
            <person name="Ohtoshi R."/>
            <person name="Malay A.D."/>
            <person name="Moran D.A.P."/>
            <person name="Tomita M."/>
            <person name="Numata K."/>
            <person name="Arakawa K."/>
        </authorList>
    </citation>
    <scope>NUCLEOTIDE SEQUENCE</scope>
</reference>
<gene>
    <name evidence="1" type="ORF">TNCT_243851</name>
</gene>